<dbReference type="EMBL" id="JAHHQF010000078">
    <property type="protein sequence ID" value="MBT9283140.1"/>
    <property type="molecule type" value="Genomic_DNA"/>
</dbReference>
<dbReference type="Proteomes" id="UP000243024">
    <property type="component" value="Unassembled WGS sequence"/>
</dbReference>
<dbReference type="OrthoDB" id="9792160at2"/>
<evidence type="ECO:0000313" key="3">
    <source>
        <dbReference type="Proteomes" id="UP000243024"/>
    </source>
</evidence>
<dbReference type="Proteomes" id="UP000748108">
    <property type="component" value="Unassembled WGS sequence"/>
</dbReference>
<sequence>MATVIVDGYNLIGRRPDLGPFRTADLDAARASLIAALDDYAGATGHTIVVVFDADRSPAGEIRERAGRIDVVYTAYGQTADAWIEAEVRRLRGRVRGELVVATDDRLIAVAARAVGASVVGARELWTDVERVRREVGRFIRRRQLEAERPGLGARLPKEVRLFFEKYRRKKDP</sequence>
<evidence type="ECO:0000313" key="1">
    <source>
        <dbReference type="EMBL" id="MBT9283140.1"/>
    </source>
</evidence>
<dbReference type="EMBL" id="JXBB01000013">
    <property type="protein sequence ID" value="OAR04549.1"/>
    <property type="molecule type" value="Genomic_DNA"/>
</dbReference>
<accession>A0A179IRX3</accession>
<protein>
    <submittedName>
        <fullName evidence="1">NYN domain-containing protein</fullName>
    </submittedName>
</protein>
<reference evidence="2 3" key="1">
    <citation type="submission" date="2015-09" db="EMBL/GenBank/DDBJ databases">
        <title>Draft genome sequence of Hydrogenibacillus schlegelii DSM 2000.</title>
        <authorList>
            <person name="Hemp J."/>
        </authorList>
    </citation>
    <scope>NUCLEOTIDE SEQUENCE [LARGE SCALE GENOMIC DNA]</scope>
    <source>
        <strain evidence="2 3">MA 48</strain>
    </source>
</reference>
<keyword evidence="3" id="KW-1185">Reference proteome</keyword>
<dbReference type="Pfam" id="PF05991">
    <property type="entry name" value="NYN_YacP"/>
    <property type="match status" value="1"/>
</dbReference>
<proteinExistence type="predicted"/>
<dbReference type="CDD" id="cd10912">
    <property type="entry name" value="PIN_YacP-like"/>
    <property type="match status" value="1"/>
</dbReference>
<reference evidence="1" key="2">
    <citation type="journal article" date="2021" name="Microbiology">
        <title>Metagenomic Analysis of the Microbial Community in the Underground Coal Fire Area (Kemerovo Region, Russia) Revealed Predominance of Thermophilic Members of the Phyla Deinococcus-thermus, Aquificae, and Firmicutes.</title>
        <authorList>
            <person name="Kadnikov V."/>
            <person name="Mardanov A.V."/>
            <person name="Beletsky A.V."/>
            <person name="Karnachuk O.V."/>
            <person name="Ravin N.V."/>
        </authorList>
    </citation>
    <scope>NUCLEOTIDE SEQUENCE</scope>
    <source>
        <strain evidence="1">RBS10-49</strain>
    </source>
</reference>
<name>A0A179IRX3_HYDSH</name>
<dbReference type="STRING" id="1484.SA87_07695"/>
<dbReference type="PANTHER" id="PTHR34547">
    <property type="entry name" value="YACP-LIKE NYN DOMAIN PROTEIN"/>
    <property type="match status" value="1"/>
</dbReference>
<dbReference type="InterPro" id="IPR010298">
    <property type="entry name" value="YacP-like"/>
</dbReference>
<dbReference type="AlphaFoldDB" id="A0A179IRX3"/>
<organism evidence="2 3">
    <name type="scientific">Hydrogenibacillus schlegelii</name>
    <name type="common">Bacillus schlegelii</name>
    <dbReference type="NCBI Taxonomy" id="1484"/>
    <lineage>
        <taxon>Bacteria</taxon>
        <taxon>Bacillati</taxon>
        <taxon>Bacillota</taxon>
        <taxon>Bacilli</taxon>
        <taxon>Bacillales</taxon>
        <taxon>Bacillales Family X. Incertae Sedis</taxon>
        <taxon>Hydrogenibacillus</taxon>
    </lineage>
</organism>
<comment type="caution">
    <text evidence="2">The sequence shown here is derived from an EMBL/GenBank/DDBJ whole genome shotgun (WGS) entry which is preliminary data.</text>
</comment>
<dbReference type="RefSeq" id="WP_066200397.1">
    <property type="nucleotide sequence ID" value="NZ_CBCSAS010000021.1"/>
</dbReference>
<gene>
    <name evidence="1" type="ORF">KM312_10965</name>
    <name evidence="2" type="ORF">SA87_07695</name>
</gene>
<evidence type="ECO:0000313" key="2">
    <source>
        <dbReference type="EMBL" id="OAR04549.1"/>
    </source>
</evidence>
<dbReference type="PANTHER" id="PTHR34547:SF1">
    <property type="entry name" value="YACP-LIKE NYN DOMAIN PROTEIN"/>
    <property type="match status" value="1"/>
</dbReference>